<reference evidence="2 3" key="1">
    <citation type="submission" date="2023-08" db="EMBL/GenBank/DDBJ databases">
        <title>Black Yeasts Isolated from many extreme environments.</title>
        <authorList>
            <person name="Coleine C."/>
            <person name="Stajich J.E."/>
            <person name="Selbmann L."/>
        </authorList>
    </citation>
    <scope>NUCLEOTIDE SEQUENCE [LARGE SCALE GENOMIC DNA]</scope>
    <source>
        <strain evidence="2 3">CCFEE 5910</strain>
    </source>
</reference>
<feature type="region of interest" description="Disordered" evidence="1">
    <location>
        <begin position="224"/>
        <end position="256"/>
    </location>
</feature>
<sequence length="585" mass="65601">MAGHQYGNFSGQGSSAIHAGDNHYHGLIVNLDGRNLSVETLKLLLDSLNRPAIDAPETLKQKPADDTLSSLTQKGSLVAKSPIVATSPSWQKLPSKRAVSFTRATAQTNCNDVVYGTKPDPDQPFSPTLQIQHDEYPEQYVKEARVVRSRLKTSRHDARTASRDRSRLAGHYKETIGILAQPEPSSPLLDLSLLASALPTMIPSEIPIEHTPMSQAKIRRLQTSSIANDGHTKDAIDASDTRNQTSEEAETESQPSMSICLREVQLEHKIEGPNIQKHFTVTFDAPYCMERIVMSTRSGTRTYVQTQGHWRDVSTTQLVNCLTMQSVPDESLELKLYLHKPWVWTSEVHTREHRSKHKDEILYGFHGSLCAIKVPPSALRVDDLCIDRKLRFGLGQICLRTQVAHSPSYPVLELPLLPPEASTKGNEINICFGTFLKNLERHVDSSRRRITAFSTVKFPRFHAQYIQSVELRSGCLCVTYLRANRQWRRTGCSVNAQEFLGQQPGIVWGHSTIQICVILRKGWRWCQKTPSYIQAATWCEDREEGHAFVLTRTATAIDNLTMHVLPCNSTCCADSQISSLFSEPL</sequence>
<dbReference type="AlphaFoldDB" id="A0AAN7SWN0"/>
<protein>
    <submittedName>
        <fullName evidence="2">Uncharacterized protein</fullName>
    </submittedName>
</protein>
<feature type="compositionally biased region" description="Polar residues" evidence="1">
    <location>
        <begin position="241"/>
        <end position="256"/>
    </location>
</feature>
<dbReference type="EMBL" id="JAVRRJ010000007">
    <property type="protein sequence ID" value="KAK5083001.1"/>
    <property type="molecule type" value="Genomic_DNA"/>
</dbReference>
<dbReference type="Proteomes" id="UP001309876">
    <property type="component" value="Unassembled WGS sequence"/>
</dbReference>
<keyword evidence="3" id="KW-1185">Reference proteome</keyword>
<organism evidence="2 3">
    <name type="scientific">Lithohypha guttulata</name>
    <dbReference type="NCBI Taxonomy" id="1690604"/>
    <lineage>
        <taxon>Eukaryota</taxon>
        <taxon>Fungi</taxon>
        <taxon>Dikarya</taxon>
        <taxon>Ascomycota</taxon>
        <taxon>Pezizomycotina</taxon>
        <taxon>Eurotiomycetes</taxon>
        <taxon>Chaetothyriomycetidae</taxon>
        <taxon>Chaetothyriales</taxon>
        <taxon>Trichomeriaceae</taxon>
        <taxon>Lithohypha</taxon>
    </lineage>
</organism>
<evidence type="ECO:0000313" key="3">
    <source>
        <dbReference type="Proteomes" id="UP001309876"/>
    </source>
</evidence>
<evidence type="ECO:0000256" key="1">
    <source>
        <dbReference type="SAM" id="MobiDB-lite"/>
    </source>
</evidence>
<name>A0AAN7SWN0_9EURO</name>
<accession>A0AAN7SWN0</accession>
<comment type="caution">
    <text evidence="2">The sequence shown here is derived from an EMBL/GenBank/DDBJ whole genome shotgun (WGS) entry which is preliminary data.</text>
</comment>
<proteinExistence type="predicted"/>
<evidence type="ECO:0000313" key="2">
    <source>
        <dbReference type="EMBL" id="KAK5083001.1"/>
    </source>
</evidence>
<gene>
    <name evidence="2" type="ORF">LTR05_006883</name>
</gene>
<feature type="compositionally biased region" description="Basic and acidic residues" evidence="1">
    <location>
        <begin position="230"/>
        <end position="240"/>
    </location>
</feature>